<comment type="caution">
    <text evidence="3">The sequence shown here is derived from an EMBL/GenBank/DDBJ whole genome shotgun (WGS) entry which is preliminary data.</text>
</comment>
<feature type="domain" description="Aldehyde ferredoxin oxidoreductase C-terminal" evidence="1">
    <location>
        <begin position="2"/>
        <end position="56"/>
    </location>
</feature>
<dbReference type="AlphaFoldDB" id="A0A7J3JSX2"/>
<dbReference type="EMBL" id="DTBZ01000169">
    <property type="protein sequence ID" value="HGQ19091.1"/>
    <property type="molecule type" value="Genomic_DNA"/>
</dbReference>
<dbReference type="Gene3D" id="1.10.599.10">
    <property type="entry name" value="Aldehyde Ferredoxin Oxidoreductase Protein, subunit A, domain 3"/>
    <property type="match status" value="1"/>
</dbReference>
<dbReference type="GO" id="GO:0051536">
    <property type="term" value="F:iron-sulfur cluster binding"/>
    <property type="evidence" value="ECO:0007669"/>
    <property type="project" value="InterPro"/>
</dbReference>
<accession>A0A7J3JSX2</accession>
<reference evidence="3" key="1">
    <citation type="journal article" date="2020" name="mSystems">
        <title>Genome- and Community-Level Interaction Insights into Carbon Utilization and Element Cycling Functions of Hydrothermarchaeota in Hydrothermal Sediment.</title>
        <authorList>
            <person name="Zhou Z."/>
            <person name="Liu Y."/>
            <person name="Xu W."/>
            <person name="Pan J."/>
            <person name="Luo Z.H."/>
            <person name="Li M."/>
        </authorList>
    </citation>
    <scope>NUCLEOTIDE SEQUENCE [LARGE SCALE GENOMIC DNA]</scope>
    <source>
        <strain evidence="2">SpSt-618</strain>
        <strain evidence="3">SpSt-657</strain>
    </source>
</reference>
<gene>
    <name evidence="2" type="ORF">ENT87_05860</name>
    <name evidence="3" type="ORF">ENU30_09020</name>
</gene>
<evidence type="ECO:0000259" key="1">
    <source>
        <dbReference type="Pfam" id="PF01314"/>
    </source>
</evidence>
<protein>
    <recommendedName>
        <fullName evidence="1">Aldehyde ferredoxin oxidoreductase C-terminal domain-containing protein</fullName>
    </recommendedName>
</protein>
<evidence type="ECO:0000313" key="2">
    <source>
        <dbReference type="EMBL" id="HGN37054.1"/>
    </source>
</evidence>
<organism evidence="3">
    <name type="scientific">Ignisphaera aggregans</name>
    <dbReference type="NCBI Taxonomy" id="334771"/>
    <lineage>
        <taxon>Archaea</taxon>
        <taxon>Thermoproteota</taxon>
        <taxon>Thermoprotei</taxon>
        <taxon>Desulfurococcales</taxon>
        <taxon>Desulfurococcaceae</taxon>
        <taxon>Ignisphaera</taxon>
    </lineage>
</organism>
<evidence type="ECO:0000313" key="3">
    <source>
        <dbReference type="EMBL" id="HGQ19091.1"/>
    </source>
</evidence>
<dbReference type="GO" id="GO:0016625">
    <property type="term" value="F:oxidoreductase activity, acting on the aldehyde or oxo group of donors, iron-sulfur protein as acceptor"/>
    <property type="evidence" value="ECO:0007669"/>
    <property type="project" value="InterPro"/>
</dbReference>
<dbReference type="InterPro" id="IPR001203">
    <property type="entry name" value="OxRdtase_Ald_Fedxn_C"/>
</dbReference>
<dbReference type="InterPro" id="IPR036021">
    <property type="entry name" value="Tungsten_al_ferr_oxy-like_C"/>
</dbReference>
<dbReference type="SUPFAM" id="SSF48310">
    <property type="entry name" value="Aldehyde ferredoxin oxidoreductase, C-terminal domains"/>
    <property type="match status" value="1"/>
</dbReference>
<dbReference type="GO" id="GO:0009055">
    <property type="term" value="F:electron transfer activity"/>
    <property type="evidence" value="ECO:0007669"/>
    <property type="project" value="InterPro"/>
</dbReference>
<sequence length="70" mass="8487">MVNLKRCFNLRKGIGRESKTISRRFAEEPMPIGPPKGRVCNLEPMLREHYLYRRWNVLLENIKRVVEKYR</sequence>
<name>A0A7J3JSX2_9CREN</name>
<dbReference type="EMBL" id="DTAI01000170">
    <property type="protein sequence ID" value="HGN37054.1"/>
    <property type="molecule type" value="Genomic_DNA"/>
</dbReference>
<dbReference type="InterPro" id="IPR013985">
    <property type="entry name" value="Ald_Fedxn_OxRdtase_dom3"/>
</dbReference>
<proteinExistence type="predicted"/>
<dbReference type="Pfam" id="PF01314">
    <property type="entry name" value="AFOR_C"/>
    <property type="match status" value="1"/>
</dbReference>